<dbReference type="OMA" id="GKSFCKA"/>
<keyword evidence="9" id="KW-1185">Reference proteome</keyword>
<dbReference type="Proteomes" id="UP000007875">
    <property type="component" value="Unassembled WGS sequence"/>
</dbReference>
<comment type="function">
    <text evidence="6">Choline transporter.</text>
</comment>
<evidence type="ECO:0000256" key="4">
    <source>
        <dbReference type="ARBA" id="ARBA00022989"/>
    </source>
</evidence>
<keyword evidence="4 6" id="KW-1133">Transmembrane helix</keyword>
<keyword evidence="5 6" id="KW-0472">Membrane</keyword>
<dbReference type="Pfam" id="PF04515">
    <property type="entry name" value="Choline_transpo"/>
    <property type="match status" value="1"/>
</dbReference>
<feature type="transmembrane region" description="Helical" evidence="6">
    <location>
        <begin position="522"/>
        <end position="547"/>
    </location>
</feature>
<evidence type="ECO:0000256" key="6">
    <source>
        <dbReference type="RuleBase" id="RU368066"/>
    </source>
</evidence>
<dbReference type="Ensembl" id="ENSCSAVT00000012511.1">
    <property type="protein sequence ID" value="ENSCSAVP00000012368.1"/>
    <property type="gene ID" value="ENSCSAVG00000007275.1"/>
</dbReference>
<dbReference type="eggNOG" id="KOG1362">
    <property type="taxonomic scope" value="Eukaryota"/>
</dbReference>
<dbReference type="PANTHER" id="PTHR12385">
    <property type="entry name" value="CHOLINE TRANSPORTER-LIKE (SLC FAMILY 44)"/>
    <property type="match status" value="1"/>
</dbReference>
<dbReference type="STRING" id="51511.ENSCSAVP00000012368"/>
<dbReference type="GO" id="GO:0022857">
    <property type="term" value="F:transmembrane transporter activity"/>
    <property type="evidence" value="ECO:0007669"/>
    <property type="project" value="UniProtKB-UniRule"/>
</dbReference>
<keyword evidence="3 6" id="KW-0812">Transmembrane</keyword>
<name>H2Z456_CIOSA</name>
<dbReference type="GO" id="GO:0005886">
    <property type="term" value="C:plasma membrane"/>
    <property type="evidence" value="ECO:0007669"/>
    <property type="project" value="UniProtKB-SubCell"/>
</dbReference>
<protein>
    <recommendedName>
        <fullName evidence="6">Choline transporter-like protein</fullName>
    </recommendedName>
</protein>
<comment type="similarity">
    <text evidence="2 6">Belongs to the CTL (choline transporter-like) family.</text>
</comment>
<feature type="region of interest" description="Disordered" evidence="7">
    <location>
        <begin position="1"/>
        <end position="20"/>
    </location>
</feature>
<dbReference type="PANTHER" id="PTHR12385:SF12">
    <property type="entry name" value="CHOLINE TRANSPORTER-LIKE PROTEIN"/>
    <property type="match status" value="1"/>
</dbReference>
<feature type="transmembrane region" description="Helical" evidence="6">
    <location>
        <begin position="207"/>
        <end position="227"/>
    </location>
</feature>
<reference evidence="8" key="3">
    <citation type="submission" date="2025-09" db="UniProtKB">
        <authorList>
            <consortium name="Ensembl"/>
        </authorList>
    </citation>
    <scope>IDENTIFICATION</scope>
</reference>
<comment type="subcellular location">
    <subcellularLocation>
        <location evidence="6">Cell membrane</location>
        <topology evidence="6">Multi-pass membrane protein</topology>
    </subcellularLocation>
    <subcellularLocation>
        <location evidence="1">Membrane</location>
        <topology evidence="1">Multi-pass membrane protein</topology>
    </subcellularLocation>
</comment>
<evidence type="ECO:0000256" key="3">
    <source>
        <dbReference type="ARBA" id="ARBA00022692"/>
    </source>
</evidence>
<dbReference type="FunCoup" id="H2Z456">
    <property type="interactions" value="13"/>
</dbReference>
<feature type="transmembrane region" description="Helical" evidence="6">
    <location>
        <begin position="553"/>
        <end position="575"/>
    </location>
</feature>
<sequence length="645" mass="72140">CYSAAQSMAGDKPPEPSRWKPLEKRSCTDIIPLAIFFIFFIGMILIAAFAIANGAAYRMINGFDSYGNVCGKQNKPVTNHHLSGLDNREKSYVFFMDVLDARTSLEICVSKCPDRELRTMNDVYNFYLETGSQLCDYSYPPDRYLSAAVADQSTTGPCPVLPVKISSAILFRCVPDNIGTFIADLVTMINNLDPISRIVSDIYACRYAIIGLCFLSLLVAFLVVLLLRYMASMVVYIINIVVALSSLAGTAVLWWMYASSRIALEKKAPETKLKSEQENTQAFLWYSIGATIITFVLLLLILVMRKRVALTVDLFYEAGKCMQHMPTLLLQPLWTFFVLVFFWIGWVVVIQTQKTHKPVGKDTMRQCQFSYMWWYHIVGLIWVSEFILACQQIVIAGAVAKHYFTRDKKNLGSPIISAMGRLISNHLGSCALGSFIIVLVKIPRCILMFLSRQIKDSPNLLAKFMVKCCMCCLWVLEKCLRYLNYNAYSLVAINGTHFCKSACDAVATLLSNALRVIAINSIGAFVLFLGKLLVVAIVAGIGGLLVIKFHPNVHHMAAPVGLIAVFSYLTAHCFISTYEMAIDTLLLCFCEDCRVNDGSPGKEYFMPKSLMAYVKNSSKHISKLEGKPMKNLNNEESARLETSNV</sequence>
<dbReference type="InParanoid" id="H2Z456"/>
<evidence type="ECO:0000313" key="8">
    <source>
        <dbReference type="Ensembl" id="ENSCSAVP00000012368.1"/>
    </source>
</evidence>
<reference evidence="8" key="2">
    <citation type="submission" date="2025-08" db="UniProtKB">
        <authorList>
            <consortium name="Ensembl"/>
        </authorList>
    </citation>
    <scope>IDENTIFICATION</scope>
</reference>
<proteinExistence type="inferred from homology"/>
<reference evidence="9" key="1">
    <citation type="submission" date="2003-08" db="EMBL/GenBank/DDBJ databases">
        <authorList>
            <person name="Birren B."/>
            <person name="Nusbaum C."/>
            <person name="Abebe A."/>
            <person name="Abouelleil A."/>
            <person name="Adekoya E."/>
            <person name="Ait-zahra M."/>
            <person name="Allen N."/>
            <person name="Allen T."/>
            <person name="An P."/>
            <person name="Anderson M."/>
            <person name="Anderson S."/>
            <person name="Arachchi H."/>
            <person name="Armbruster J."/>
            <person name="Bachantsang P."/>
            <person name="Baldwin J."/>
            <person name="Barry A."/>
            <person name="Bayul T."/>
            <person name="Blitshsteyn B."/>
            <person name="Bloom T."/>
            <person name="Blye J."/>
            <person name="Boguslavskiy L."/>
            <person name="Borowsky M."/>
            <person name="Boukhgalter B."/>
            <person name="Brunache A."/>
            <person name="Butler J."/>
            <person name="Calixte N."/>
            <person name="Calvo S."/>
            <person name="Camarata J."/>
            <person name="Campo K."/>
            <person name="Chang J."/>
            <person name="Cheshatsang Y."/>
            <person name="Citroen M."/>
            <person name="Collymore A."/>
            <person name="Considine T."/>
            <person name="Cook A."/>
            <person name="Cooke P."/>
            <person name="Corum B."/>
            <person name="Cuomo C."/>
            <person name="David R."/>
            <person name="Dawoe T."/>
            <person name="Degray S."/>
            <person name="Dodge S."/>
            <person name="Dooley K."/>
            <person name="Dorje P."/>
            <person name="Dorjee K."/>
            <person name="Dorris L."/>
            <person name="Duffey N."/>
            <person name="Dupes A."/>
            <person name="Elkins T."/>
            <person name="Engels R."/>
            <person name="Erickson J."/>
            <person name="Farina A."/>
            <person name="Faro S."/>
            <person name="Ferreira P."/>
            <person name="Fischer H."/>
            <person name="Fitzgerald M."/>
            <person name="Foley K."/>
            <person name="Gage D."/>
            <person name="Galagan J."/>
            <person name="Gearin G."/>
            <person name="Gnerre S."/>
            <person name="Gnirke A."/>
            <person name="Goyette A."/>
            <person name="Graham J."/>
            <person name="Grandbois E."/>
            <person name="Gyaltsen K."/>
            <person name="Hafez N."/>
            <person name="Hagopian D."/>
            <person name="Hagos B."/>
            <person name="Hall J."/>
            <person name="Hatcher B."/>
            <person name="Heller A."/>
            <person name="Higgins H."/>
            <person name="Honan T."/>
            <person name="Horn A."/>
            <person name="Houde N."/>
            <person name="Hughes L."/>
            <person name="Hulme W."/>
            <person name="Husby E."/>
            <person name="Iliev I."/>
            <person name="Jaffe D."/>
            <person name="Jones C."/>
            <person name="Kamal M."/>
            <person name="Kamat A."/>
            <person name="Kamvysselis M."/>
            <person name="Karlsson E."/>
            <person name="Kells C."/>
            <person name="Kieu A."/>
            <person name="Kisner P."/>
            <person name="Kodira C."/>
            <person name="Kulbokas E."/>
            <person name="Labutti K."/>
            <person name="Lama D."/>
            <person name="Landers T."/>
            <person name="Leger J."/>
            <person name="Levine S."/>
            <person name="Lewis D."/>
            <person name="Lewis T."/>
            <person name="Lindblad-toh K."/>
            <person name="Liu X."/>
            <person name="Lokyitsang T."/>
            <person name="Lokyitsang Y."/>
            <person name="Lucien O."/>
            <person name="Lui A."/>
            <person name="Ma L.J."/>
            <person name="Mabbitt R."/>
            <person name="Macdonald J."/>
            <person name="Maclean C."/>
            <person name="Major J."/>
            <person name="Manning J."/>
            <person name="Marabella R."/>
            <person name="Maru K."/>
            <person name="Matthews C."/>
            <person name="Mauceli E."/>
            <person name="Mccarthy M."/>
            <person name="Mcdonough S."/>
            <person name="Mcghee T."/>
            <person name="Meldrim J."/>
            <person name="Meneus L."/>
            <person name="Mesirov J."/>
            <person name="Mihalev A."/>
            <person name="Mihova T."/>
            <person name="Mikkelsen T."/>
            <person name="Mlenga V."/>
            <person name="Moru K."/>
            <person name="Mozes J."/>
            <person name="Mulrain L."/>
            <person name="Munson G."/>
            <person name="Naylor J."/>
            <person name="Newes C."/>
            <person name="Nguyen C."/>
            <person name="Nguyen N."/>
            <person name="Nguyen T."/>
            <person name="Nicol R."/>
            <person name="Nielsen C."/>
            <person name="Nizzari M."/>
            <person name="Norbu C."/>
            <person name="Norbu N."/>
            <person name="O'donnell P."/>
            <person name="Okoawo O."/>
            <person name="O'leary S."/>
            <person name="Omotosho B."/>
            <person name="O'neill K."/>
            <person name="Osman S."/>
            <person name="Parker S."/>
            <person name="Perrin D."/>
            <person name="Phunkhang P."/>
            <person name="Piqani B."/>
            <person name="Purcell S."/>
            <person name="Rachupka T."/>
            <person name="Ramasamy U."/>
            <person name="Rameau R."/>
            <person name="Ray V."/>
            <person name="Raymond C."/>
            <person name="Retta R."/>
            <person name="Richardson S."/>
            <person name="Rise C."/>
            <person name="Rodriguez J."/>
            <person name="Rogers J."/>
            <person name="Rogov P."/>
            <person name="Rutman M."/>
            <person name="Schupbach R."/>
            <person name="Seaman C."/>
            <person name="Settipalli S."/>
            <person name="Sharpe T."/>
            <person name="Sheridan J."/>
            <person name="Sherpa N."/>
            <person name="Shi J."/>
            <person name="Smirnov S."/>
            <person name="Smith C."/>
            <person name="Sougnez C."/>
            <person name="Spencer B."/>
            <person name="Stalker J."/>
            <person name="Stange-thomann N."/>
            <person name="Stavropoulos S."/>
            <person name="Stetson K."/>
            <person name="Stone C."/>
            <person name="Stone S."/>
            <person name="Stubbs M."/>
            <person name="Talamas J."/>
            <person name="Tchuinga P."/>
            <person name="Tenzing P."/>
            <person name="Tesfaye S."/>
            <person name="Theodore J."/>
            <person name="Thoulutsang Y."/>
            <person name="Topham K."/>
            <person name="Towey S."/>
            <person name="Tsamla T."/>
            <person name="Tsomo N."/>
            <person name="Vallee D."/>
            <person name="Vassiliev H."/>
            <person name="Venkataraman V."/>
            <person name="Vinson J."/>
            <person name="Vo A."/>
            <person name="Wade C."/>
            <person name="Wang S."/>
            <person name="Wangchuk T."/>
            <person name="Wangdi T."/>
            <person name="Whittaker C."/>
            <person name="Wilkinson J."/>
            <person name="Wu Y."/>
            <person name="Wyman D."/>
            <person name="Yadav S."/>
            <person name="Yang S."/>
            <person name="Yang X."/>
            <person name="Yeager S."/>
            <person name="Yee E."/>
            <person name="Young G."/>
            <person name="Zainoun J."/>
            <person name="Zembeck L."/>
            <person name="Zimmer A."/>
            <person name="Zody M."/>
            <person name="Lander E."/>
        </authorList>
    </citation>
    <scope>NUCLEOTIDE SEQUENCE [LARGE SCALE GENOMIC DNA]</scope>
</reference>
<feature type="transmembrane region" description="Helical" evidence="6">
    <location>
        <begin position="415"/>
        <end position="440"/>
    </location>
</feature>
<evidence type="ECO:0000256" key="7">
    <source>
        <dbReference type="SAM" id="MobiDB-lite"/>
    </source>
</evidence>
<evidence type="ECO:0000256" key="1">
    <source>
        <dbReference type="ARBA" id="ARBA00004141"/>
    </source>
</evidence>
<dbReference type="AlphaFoldDB" id="H2Z456"/>
<evidence type="ECO:0000313" key="9">
    <source>
        <dbReference type="Proteomes" id="UP000007875"/>
    </source>
</evidence>
<evidence type="ECO:0000256" key="2">
    <source>
        <dbReference type="ARBA" id="ARBA00007168"/>
    </source>
</evidence>
<organism evidence="8 9">
    <name type="scientific">Ciona savignyi</name>
    <name type="common">Pacific transparent sea squirt</name>
    <dbReference type="NCBI Taxonomy" id="51511"/>
    <lineage>
        <taxon>Eukaryota</taxon>
        <taxon>Metazoa</taxon>
        <taxon>Chordata</taxon>
        <taxon>Tunicata</taxon>
        <taxon>Ascidiacea</taxon>
        <taxon>Phlebobranchia</taxon>
        <taxon>Cionidae</taxon>
        <taxon>Ciona</taxon>
    </lineage>
</organism>
<feature type="transmembrane region" description="Helical" evidence="6">
    <location>
        <begin position="373"/>
        <end position="395"/>
    </location>
</feature>
<feature type="transmembrane region" description="Helical" evidence="6">
    <location>
        <begin position="233"/>
        <end position="257"/>
    </location>
</feature>
<dbReference type="GeneTree" id="ENSGT00940000166330"/>
<evidence type="ECO:0000256" key="5">
    <source>
        <dbReference type="ARBA" id="ARBA00023136"/>
    </source>
</evidence>
<feature type="transmembrane region" description="Helical" evidence="6">
    <location>
        <begin position="333"/>
        <end position="352"/>
    </location>
</feature>
<feature type="transmembrane region" description="Helical" evidence="6">
    <location>
        <begin position="283"/>
        <end position="304"/>
    </location>
</feature>
<dbReference type="InterPro" id="IPR007603">
    <property type="entry name" value="Choline_transptr-like"/>
</dbReference>
<feature type="transmembrane region" description="Helical" evidence="6">
    <location>
        <begin position="30"/>
        <end position="52"/>
    </location>
</feature>
<accession>H2Z456</accession>